<reference evidence="1" key="1">
    <citation type="journal article" date="2015" name="Nature">
        <title>Complex archaea that bridge the gap between prokaryotes and eukaryotes.</title>
        <authorList>
            <person name="Spang A."/>
            <person name="Saw J.H."/>
            <person name="Jorgensen S.L."/>
            <person name="Zaremba-Niedzwiedzka K."/>
            <person name="Martijn J."/>
            <person name="Lind A.E."/>
            <person name="van Eijk R."/>
            <person name="Schleper C."/>
            <person name="Guy L."/>
            <person name="Ettema T.J."/>
        </authorList>
    </citation>
    <scope>NUCLEOTIDE SEQUENCE</scope>
</reference>
<accession>A0A0F9EJF1</accession>
<feature type="non-terminal residue" evidence="1">
    <location>
        <position position="1"/>
    </location>
</feature>
<dbReference type="AlphaFoldDB" id="A0A0F9EJF1"/>
<organism evidence="1">
    <name type="scientific">marine sediment metagenome</name>
    <dbReference type="NCBI Taxonomy" id="412755"/>
    <lineage>
        <taxon>unclassified sequences</taxon>
        <taxon>metagenomes</taxon>
        <taxon>ecological metagenomes</taxon>
    </lineage>
</organism>
<comment type="caution">
    <text evidence="1">The sequence shown here is derived from an EMBL/GenBank/DDBJ whole genome shotgun (WGS) entry which is preliminary data.</text>
</comment>
<name>A0A0F9EJF1_9ZZZZ</name>
<evidence type="ECO:0000313" key="1">
    <source>
        <dbReference type="EMBL" id="KKL74154.1"/>
    </source>
</evidence>
<sequence>IPGGLMPMSQPFVKEPMQQILNYDSFWKEEIVKETDVAGLKGIPKLSKEAKIRGRHLAQTMLPTPLLDIEKTYDVLKGKPDYRGRERPLGVVLADVLTGVKMYPVSYIDQMQRAVSKLHPEKGYLARKIMSQIRTLSIKKAAIEAKGKSTKSYEDQIKDKVDQLRGLAEELTETGKTFEQTGIKP</sequence>
<proteinExistence type="predicted"/>
<protein>
    <submittedName>
        <fullName evidence="1">Uncharacterized protein</fullName>
    </submittedName>
</protein>
<dbReference type="EMBL" id="LAZR01024740">
    <property type="protein sequence ID" value="KKL74154.1"/>
    <property type="molecule type" value="Genomic_DNA"/>
</dbReference>
<gene>
    <name evidence="1" type="ORF">LCGC14_2067700</name>
</gene>